<proteinExistence type="predicted"/>
<sequence length="126" mass="13216">MGIEYVTAVVEDSGIQAKAYAVDVRSCAAEAENVIMETLGQGKATSFLVKVGFFTSSPRAVCALRTMVKPLQLLGDSGFADRVNISGKSSALYSNGLHVVLAINDLSRVLLLQACATNTLDGALYG</sequence>
<accession>A0A835QGZ0</accession>
<reference evidence="1 2" key="1">
    <citation type="journal article" date="2020" name="Nat. Food">
        <title>A phased Vanilla planifolia genome enables genetic improvement of flavour and production.</title>
        <authorList>
            <person name="Hasing T."/>
            <person name="Tang H."/>
            <person name="Brym M."/>
            <person name="Khazi F."/>
            <person name="Huang T."/>
            <person name="Chambers A.H."/>
        </authorList>
    </citation>
    <scope>NUCLEOTIDE SEQUENCE [LARGE SCALE GENOMIC DNA]</scope>
    <source>
        <tissue evidence="1">Leaf</tissue>
    </source>
</reference>
<dbReference type="OrthoDB" id="2432302at2759"/>
<dbReference type="EMBL" id="JADCNL010000009">
    <property type="protein sequence ID" value="KAG0467547.1"/>
    <property type="molecule type" value="Genomic_DNA"/>
</dbReference>
<comment type="caution">
    <text evidence="1">The sequence shown here is derived from an EMBL/GenBank/DDBJ whole genome shotgun (WGS) entry which is preliminary data.</text>
</comment>
<gene>
    <name evidence="1" type="ORF">HPP92_019127</name>
</gene>
<name>A0A835QGZ0_VANPL</name>
<evidence type="ECO:0000313" key="1">
    <source>
        <dbReference type="EMBL" id="KAG0467547.1"/>
    </source>
</evidence>
<evidence type="ECO:0000313" key="2">
    <source>
        <dbReference type="Proteomes" id="UP000636800"/>
    </source>
</evidence>
<organism evidence="1 2">
    <name type="scientific">Vanilla planifolia</name>
    <name type="common">Vanilla</name>
    <dbReference type="NCBI Taxonomy" id="51239"/>
    <lineage>
        <taxon>Eukaryota</taxon>
        <taxon>Viridiplantae</taxon>
        <taxon>Streptophyta</taxon>
        <taxon>Embryophyta</taxon>
        <taxon>Tracheophyta</taxon>
        <taxon>Spermatophyta</taxon>
        <taxon>Magnoliopsida</taxon>
        <taxon>Liliopsida</taxon>
        <taxon>Asparagales</taxon>
        <taxon>Orchidaceae</taxon>
        <taxon>Vanilloideae</taxon>
        <taxon>Vanilleae</taxon>
        <taxon>Vanilla</taxon>
    </lineage>
</organism>
<dbReference type="Proteomes" id="UP000636800">
    <property type="component" value="Unassembled WGS sequence"/>
</dbReference>
<dbReference type="AlphaFoldDB" id="A0A835QGZ0"/>
<keyword evidence="2" id="KW-1185">Reference proteome</keyword>
<protein>
    <submittedName>
        <fullName evidence="1">Uncharacterized protein</fullName>
    </submittedName>
</protein>